<name>A0AAV7QFG6_PLEWA</name>
<comment type="caution">
    <text evidence="1">The sequence shown here is derived from an EMBL/GenBank/DDBJ whole genome shotgun (WGS) entry which is preliminary data.</text>
</comment>
<gene>
    <name evidence="1" type="ORF">NDU88_004771</name>
</gene>
<dbReference type="EMBL" id="JANPWB010000010">
    <property type="protein sequence ID" value="KAJ1138384.1"/>
    <property type="molecule type" value="Genomic_DNA"/>
</dbReference>
<dbReference type="AlphaFoldDB" id="A0AAV7QFG6"/>
<dbReference type="Proteomes" id="UP001066276">
    <property type="component" value="Chromosome 6"/>
</dbReference>
<keyword evidence="2" id="KW-1185">Reference proteome</keyword>
<reference evidence="1" key="1">
    <citation type="journal article" date="2022" name="bioRxiv">
        <title>Sequencing and chromosome-scale assembly of the giantPleurodeles waltlgenome.</title>
        <authorList>
            <person name="Brown T."/>
            <person name="Elewa A."/>
            <person name="Iarovenko S."/>
            <person name="Subramanian E."/>
            <person name="Araus A.J."/>
            <person name="Petzold A."/>
            <person name="Susuki M."/>
            <person name="Suzuki K.-i.T."/>
            <person name="Hayashi T."/>
            <person name="Toyoda A."/>
            <person name="Oliveira C."/>
            <person name="Osipova E."/>
            <person name="Leigh N.D."/>
            <person name="Simon A."/>
            <person name="Yun M.H."/>
        </authorList>
    </citation>
    <scope>NUCLEOTIDE SEQUENCE</scope>
    <source>
        <strain evidence="1">20211129_DDA</strain>
        <tissue evidence="1">Liver</tissue>
    </source>
</reference>
<organism evidence="1 2">
    <name type="scientific">Pleurodeles waltl</name>
    <name type="common">Iberian ribbed newt</name>
    <dbReference type="NCBI Taxonomy" id="8319"/>
    <lineage>
        <taxon>Eukaryota</taxon>
        <taxon>Metazoa</taxon>
        <taxon>Chordata</taxon>
        <taxon>Craniata</taxon>
        <taxon>Vertebrata</taxon>
        <taxon>Euteleostomi</taxon>
        <taxon>Amphibia</taxon>
        <taxon>Batrachia</taxon>
        <taxon>Caudata</taxon>
        <taxon>Salamandroidea</taxon>
        <taxon>Salamandridae</taxon>
        <taxon>Pleurodelinae</taxon>
        <taxon>Pleurodeles</taxon>
    </lineage>
</organism>
<accession>A0AAV7QFG6</accession>
<sequence>MKDQQRTLIGAIRHDGSSMVSMQADINDAFQDNYCTLYGAMDHPTLEQLDGFMDGLPLPHVSLLQRADLEEPTQLEETRVTIAQIA</sequence>
<evidence type="ECO:0000313" key="1">
    <source>
        <dbReference type="EMBL" id="KAJ1138384.1"/>
    </source>
</evidence>
<evidence type="ECO:0000313" key="2">
    <source>
        <dbReference type="Proteomes" id="UP001066276"/>
    </source>
</evidence>
<proteinExistence type="predicted"/>
<protein>
    <submittedName>
        <fullName evidence="1">Uncharacterized protein</fullName>
    </submittedName>
</protein>